<dbReference type="InterPro" id="IPR018247">
    <property type="entry name" value="EF_Hand_1_Ca_BS"/>
</dbReference>
<dbReference type="PROSITE" id="PS00018">
    <property type="entry name" value="EF_HAND_1"/>
    <property type="match status" value="1"/>
</dbReference>
<dbReference type="OrthoDB" id="2122982at2759"/>
<gene>
    <name evidence="2" type="ORF">PsYK624_149250</name>
</gene>
<protein>
    <recommendedName>
        <fullName evidence="4">EF-hand domain-containing protein</fullName>
    </recommendedName>
</protein>
<accession>A0A9P3GNF7</accession>
<evidence type="ECO:0000313" key="3">
    <source>
        <dbReference type="Proteomes" id="UP000703269"/>
    </source>
</evidence>
<dbReference type="EMBL" id="BPQB01000093">
    <property type="protein sequence ID" value="GJE98690.1"/>
    <property type="molecule type" value="Genomic_DNA"/>
</dbReference>
<comment type="caution">
    <text evidence="2">The sequence shown here is derived from an EMBL/GenBank/DDBJ whole genome shotgun (WGS) entry which is preliminary data.</text>
</comment>
<reference evidence="2 3" key="1">
    <citation type="submission" date="2021-08" db="EMBL/GenBank/DDBJ databases">
        <title>Draft Genome Sequence of Phanerochaete sordida strain YK-624.</title>
        <authorList>
            <person name="Mori T."/>
            <person name="Dohra H."/>
            <person name="Suzuki T."/>
            <person name="Kawagishi H."/>
            <person name="Hirai H."/>
        </authorList>
    </citation>
    <scope>NUCLEOTIDE SEQUENCE [LARGE SCALE GENOMIC DNA]</scope>
    <source>
        <strain evidence="2 3">YK-624</strain>
    </source>
</reference>
<evidence type="ECO:0000313" key="2">
    <source>
        <dbReference type="EMBL" id="GJE98690.1"/>
    </source>
</evidence>
<name>A0A9P3GNF7_9APHY</name>
<evidence type="ECO:0008006" key="4">
    <source>
        <dbReference type="Google" id="ProtNLM"/>
    </source>
</evidence>
<evidence type="ECO:0000256" key="1">
    <source>
        <dbReference type="SAM" id="MobiDB-lite"/>
    </source>
</evidence>
<keyword evidence="3" id="KW-1185">Reference proteome</keyword>
<feature type="region of interest" description="Disordered" evidence="1">
    <location>
        <begin position="1125"/>
        <end position="1148"/>
    </location>
</feature>
<feature type="region of interest" description="Disordered" evidence="1">
    <location>
        <begin position="1"/>
        <end position="30"/>
    </location>
</feature>
<dbReference type="Proteomes" id="UP000703269">
    <property type="component" value="Unassembled WGS sequence"/>
</dbReference>
<proteinExistence type="predicted"/>
<sequence>MACEVASSSGNCSSGAEETSPIPTCGSPHGILSMPTPVPYRRYKDSVSDADLGPLAAQLDRGPAFSRVERNLDDSGDRLDLASPDSDLAADTSAAVQMLKTGITTFMDDYHWFMKALDDVAKIHPFVAVPILAFKAVYSMERTRQENDKRIIALYVAMKDMIRVLVQLRNVRDPHHVGPDGLTIEGRLQSLMKQVAEDIKDCANACDTYSKKRLLVKVLKGPIWEARLAEHVVRFHQRRKELKFALSLHTATVTDDVKHTLDTHSESLVALVSLLQRALHELKPPEEALMEAKVVERGGSRFVERSDSALRELLEFDYSLESSRIKGIFHSPSSSNLQLDTDTKLRPDISERTMLNSTTILNDVKDGLQEELDTALQNNMVIFQRKFALQRSRLQEDLSAVIHEGSDRVIQELRAGPHEAIHDEEVRELWREMGWRTNVPSNRFAMTLRDHLHAGSGRRTLSMETLDFPGDDWAIDFFDLPHVQRIKEAFDEDSSGYVTIAEVNRFSDLQPRALGWTLRHWLAYWTIGWQISATWYRDQIRLTFARMFAARYRVLPQNRPLIDSYLHQVWTDGVKIVESLQPAIPVVRHFEHKFLAYFSLEERRIRENLEGIDYNLDAVETITTVVGPGRIETYIFPLLYLLLQSHWHLFKIAEQQAVCEAKVGVAVAGLLHVYQAFARRFEQISALGLHRAHDTPQNVKRFACEVFEYFHDASPMWKALRTQIDVDDETVDAQDLSSAVRPPRDLPSCHCVRQPPISLPPAVRNPAIFSQKPQLDHPTQVQGILGAWNGFVYSPDEYPIFLMTSFHAQPSRSAEYDFEDEGTHFGSSYRLVGICSQTAGGPLLVQFSIHYSHEFRAKYFSGYLKDEHTIVGTDGWTEDQRSHQYRFILKKVPADVMRCRPPPSEFRRGRIAALWKFARTAILLGIRRASWSKAFFAERREARSTLIEFDIRNYTSYGRPLDHRERLLWTEKRGAITAEDAAYYRAMRDARLALIPKHLGVECAGCTYQIRGARIICLDCLPPDGNYLTAISFCDDMRCRSSHVKHHAAGAKPHHISHDSVKVRTVQHLRDMYALEEVARAALASAKHTLKHSFAPDALADEDDLATHFFNDSVVDEYTQVKSKSQAPSISPVRKTLSGKGKRPVTPKRRQSYSTIACGVCASSLDLSRSSWFCVNCFDEDCRFFICNECEASTLLPCVACSKPYKQLSWYHGSRPDDSFMCAACMTRRESPFVAPRIQHSYTHALVQCKPLALESRTSSATEVTISSPETAAVSELRQHVQRLDHRIEAIEQGQARLESMLGQVLTRLADAPPPFPRV</sequence>
<organism evidence="2 3">
    <name type="scientific">Phanerochaete sordida</name>
    <dbReference type="NCBI Taxonomy" id="48140"/>
    <lineage>
        <taxon>Eukaryota</taxon>
        <taxon>Fungi</taxon>
        <taxon>Dikarya</taxon>
        <taxon>Basidiomycota</taxon>
        <taxon>Agaricomycotina</taxon>
        <taxon>Agaricomycetes</taxon>
        <taxon>Polyporales</taxon>
        <taxon>Phanerochaetaceae</taxon>
        <taxon>Phanerochaete</taxon>
    </lineage>
</organism>
<feature type="compositionally biased region" description="Polar residues" evidence="1">
    <location>
        <begin position="1"/>
        <end position="17"/>
    </location>
</feature>